<dbReference type="EMBL" id="CNFT01001949">
    <property type="protein sequence ID" value="CKT79189.1"/>
    <property type="molecule type" value="Genomic_DNA"/>
</dbReference>
<sequence>MASRTKPDRGSWPIATKTPVTGRVVSAPVLVSRTRKPVTVVSPSTATTVWLVRNRILSLLRARSSMILEARNSSRRCTSVTLRANRVRKVASSIAESPPPMTAMS</sequence>
<dbReference type="AlphaFoldDB" id="A0A655AUJ7"/>
<dbReference type="EMBL" id="CHKL01000108">
    <property type="protein sequence ID" value="COW04444.1"/>
    <property type="molecule type" value="Genomic_DNA"/>
</dbReference>
<evidence type="ECO:0000313" key="6">
    <source>
        <dbReference type="Proteomes" id="UP000050164"/>
    </source>
</evidence>
<dbReference type="EMBL" id="CFOH01000703">
    <property type="protein sequence ID" value="CFE66534.1"/>
    <property type="molecule type" value="Genomic_DNA"/>
</dbReference>
<dbReference type="Proteomes" id="UP000050164">
    <property type="component" value="Unassembled WGS sequence"/>
</dbReference>
<dbReference type="Proteomes" id="UP000046947">
    <property type="component" value="Unassembled WGS sequence"/>
</dbReference>
<evidence type="ECO:0000313" key="3">
    <source>
        <dbReference type="EMBL" id="COW04444.1"/>
    </source>
</evidence>
<evidence type="ECO:0000313" key="2">
    <source>
        <dbReference type="EMBL" id="CKT79189.1"/>
    </source>
</evidence>
<protein>
    <submittedName>
        <fullName evidence="2">Uncharacterized protein</fullName>
    </submittedName>
</protein>
<evidence type="ECO:0000313" key="4">
    <source>
        <dbReference type="Proteomes" id="UP000046947"/>
    </source>
</evidence>
<gene>
    <name evidence="1" type="ORF">ERS007688_03338</name>
    <name evidence="3" type="ORF">ERS007741_01298</name>
    <name evidence="2" type="ORF">ERS027659_04831</name>
</gene>
<reference evidence="4 5" key="1">
    <citation type="submission" date="2015-03" db="EMBL/GenBank/DDBJ databases">
        <authorList>
            <consortium name="Pathogen Informatics"/>
        </authorList>
    </citation>
    <scope>NUCLEOTIDE SEQUENCE [LARGE SCALE GENOMIC DNA]</scope>
    <source>
        <strain evidence="2 6">Bir 185</strain>
        <strain evidence="1 4">H09601792</strain>
        <strain evidence="3 5">P00601463</strain>
    </source>
</reference>
<proteinExistence type="predicted"/>
<dbReference type="Proteomes" id="UP000048600">
    <property type="component" value="Unassembled WGS sequence"/>
</dbReference>
<organism evidence="2 6">
    <name type="scientific">Mycobacterium tuberculosis</name>
    <dbReference type="NCBI Taxonomy" id="1773"/>
    <lineage>
        <taxon>Bacteria</taxon>
        <taxon>Bacillati</taxon>
        <taxon>Actinomycetota</taxon>
        <taxon>Actinomycetes</taxon>
        <taxon>Mycobacteriales</taxon>
        <taxon>Mycobacteriaceae</taxon>
        <taxon>Mycobacterium</taxon>
        <taxon>Mycobacterium tuberculosis complex</taxon>
    </lineage>
</organism>
<evidence type="ECO:0000313" key="5">
    <source>
        <dbReference type="Proteomes" id="UP000048600"/>
    </source>
</evidence>
<name>A0A655AUJ7_MYCTX</name>
<evidence type="ECO:0000313" key="1">
    <source>
        <dbReference type="EMBL" id="CFE66534.1"/>
    </source>
</evidence>
<accession>A0A655AUJ7</accession>